<gene>
    <name evidence="1" type="ORF">ElyMa_005850500</name>
</gene>
<proteinExistence type="predicted"/>
<organism evidence="1 2">
    <name type="scientific">Elysia marginata</name>
    <dbReference type="NCBI Taxonomy" id="1093978"/>
    <lineage>
        <taxon>Eukaryota</taxon>
        <taxon>Metazoa</taxon>
        <taxon>Spiralia</taxon>
        <taxon>Lophotrochozoa</taxon>
        <taxon>Mollusca</taxon>
        <taxon>Gastropoda</taxon>
        <taxon>Heterobranchia</taxon>
        <taxon>Euthyneura</taxon>
        <taxon>Panpulmonata</taxon>
        <taxon>Sacoglossa</taxon>
        <taxon>Placobranchoidea</taxon>
        <taxon>Plakobranchidae</taxon>
        <taxon>Elysia</taxon>
    </lineage>
</organism>
<dbReference type="EMBL" id="BMAT01011753">
    <property type="protein sequence ID" value="GFR78475.1"/>
    <property type="molecule type" value="Genomic_DNA"/>
</dbReference>
<reference evidence="1 2" key="1">
    <citation type="journal article" date="2021" name="Elife">
        <title>Chloroplast acquisition without the gene transfer in kleptoplastic sea slugs, Plakobranchus ocellatus.</title>
        <authorList>
            <person name="Maeda T."/>
            <person name="Takahashi S."/>
            <person name="Yoshida T."/>
            <person name="Shimamura S."/>
            <person name="Takaki Y."/>
            <person name="Nagai Y."/>
            <person name="Toyoda A."/>
            <person name="Suzuki Y."/>
            <person name="Arimoto A."/>
            <person name="Ishii H."/>
            <person name="Satoh N."/>
            <person name="Nishiyama T."/>
            <person name="Hasebe M."/>
            <person name="Maruyama T."/>
            <person name="Minagawa J."/>
            <person name="Obokata J."/>
            <person name="Shigenobu S."/>
        </authorList>
    </citation>
    <scope>NUCLEOTIDE SEQUENCE [LARGE SCALE GENOMIC DNA]</scope>
</reference>
<name>A0AAV4G0F9_9GAST</name>
<evidence type="ECO:0000313" key="1">
    <source>
        <dbReference type="EMBL" id="GFR78475.1"/>
    </source>
</evidence>
<comment type="caution">
    <text evidence="1">The sequence shown here is derived from an EMBL/GenBank/DDBJ whole genome shotgun (WGS) entry which is preliminary data.</text>
</comment>
<protein>
    <submittedName>
        <fullName evidence="1">Uncharacterized protein</fullName>
    </submittedName>
</protein>
<dbReference type="Proteomes" id="UP000762676">
    <property type="component" value="Unassembled WGS sequence"/>
</dbReference>
<evidence type="ECO:0000313" key="2">
    <source>
        <dbReference type="Proteomes" id="UP000762676"/>
    </source>
</evidence>
<keyword evidence="2" id="KW-1185">Reference proteome</keyword>
<accession>A0AAV4G0F9</accession>
<sequence length="158" mass="18064">MHCKRSDRPGDDAFVDYRGTPRMRIGTGFIRRVQQLKQTEPCCCDVCHGNVPMNQLGFEVHTARHVVFNMEEAKRTKIDLFYDNTSCLSNERMKSVWVMGMGESQSDKDWCNMWCGTCDEGLGKRIEAAAKKIFIYLNQRDLISLGLLSPSTKFVNPC</sequence>
<dbReference type="AlphaFoldDB" id="A0AAV4G0F9"/>